<proteinExistence type="predicted"/>
<comment type="caution">
    <text evidence="1">The sequence shown here is derived from an EMBL/GenBank/DDBJ whole genome shotgun (WGS) entry which is preliminary data.</text>
</comment>
<dbReference type="EMBL" id="LAZR01006400">
    <property type="protein sequence ID" value="KKM92378.1"/>
    <property type="molecule type" value="Genomic_DNA"/>
</dbReference>
<protein>
    <submittedName>
        <fullName evidence="1">Uncharacterized protein</fullName>
    </submittedName>
</protein>
<sequence length="86" mass="9118">MARKRRRKERTLVGDVTDFTKAGVTLGVGAGIAATAQRGSGISVTPAFATAGSLLRPVGTGLLGFHALRGLERITKVKSKKRNTRR</sequence>
<gene>
    <name evidence="1" type="ORF">LCGC14_1219030</name>
</gene>
<dbReference type="AlphaFoldDB" id="A0A0F9LFX1"/>
<organism evidence="1">
    <name type="scientific">marine sediment metagenome</name>
    <dbReference type="NCBI Taxonomy" id="412755"/>
    <lineage>
        <taxon>unclassified sequences</taxon>
        <taxon>metagenomes</taxon>
        <taxon>ecological metagenomes</taxon>
    </lineage>
</organism>
<name>A0A0F9LFX1_9ZZZZ</name>
<evidence type="ECO:0000313" key="1">
    <source>
        <dbReference type="EMBL" id="KKM92378.1"/>
    </source>
</evidence>
<reference evidence="1" key="1">
    <citation type="journal article" date="2015" name="Nature">
        <title>Complex archaea that bridge the gap between prokaryotes and eukaryotes.</title>
        <authorList>
            <person name="Spang A."/>
            <person name="Saw J.H."/>
            <person name="Jorgensen S.L."/>
            <person name="Zaremba-Niedzwiedzka K."/>
            <person name="Martijn J."/>
            <person name="Lind A.E."/>
            <person name="van Eijk R."/>
            <person name="Schleper C."/>
            <person name="Guy L."/>
            <person name="Ettema T.J."/>
        </authorList>
    </citation>
    <scope>NUCLEOTIDE SEQUENCE</scope>
</reference>
<accession>A0A0F9LFX1</accession>